<dbReference type="InterPro" id="IPR006094">
    <property type="entry name" value="Oxid_FAD_bind_N"/>
</dbReference>
<evidence type="ECO:0000313" key="6">
    <source>
        <dbReference type="Proteomes" id="UP001305521"/>
    </source>
</evidence>
<dbReference type="Gene3D" id="3.30.43.10">
    <property type="entry name" value="Uridine Diphospho-n-acetylenolpyruvylglucosamine Reductase, domain 2"/>
    <property type="match status" value="1"/>
</dbReference>
<evidence type="ECO:0000313" key="5">
    <source>
        <dbReference type="EMBL" id="WPB84643.1"/>
    </source>
</evidence>
<dbReference type="InterPro" id="IPR004113">
    <property type="entry name" value="FAD-bd_oxidored_4_C"/>
</dbReference>
<feature type="domain" description="FAD-binding PCMH-type" evidence="4">
    <location>
        <begin position="34"/>
        <end position="216"/>
    </location>
</feature>
<dbReference type="Gene3D" id="3.30.465.10">
    <property type="match status" value="1"/>
</dbReference>
<accession>A0ABZ0PFY1</accession>
<dbReference type="InterPro" id="IPR016164">
    <property type="entry name" value="FAD-linked_Oxase-like_C"/>
</dbReference>
<evidence type="ECO:0000256" key="2">
    <source>
        <dbReference type="ARBA" id="ARBA00022630"/>
    </source>
</evidence>
<dbReference type="PANTHER" id="PTHR43716:SF2">
    <property type="entry name" value="BLL6224 PROTEIN"/>
    <property type="match status" value="1"/>
</dbReference>
<dbReference type="InterPro" id="IPR016166">
    <property type="entry name" value="FAD-bd_PCMH"/>
</dbReference>
<dbReference type="InterPro" id="IPR016169">
    <property type="entry name" value="FAD-bd_PCMH_sub2"/>
</dbReference>
<dbReference type="PROSITE" id="PS51387">
    <property type="entry name" value="FAD_PCMH"/>
    <property type="match status" value="1"/>
</dbReference>
<name>A0ABZ0PFY1_9PROT</name>
<protein>
    <submittedName>
        <fullName evidence="5">FAD-binding oxidoreductase</fullName>
    </submittedName>
</protein>
<dbReference type="InterPro" id="IPR016167">
    <property type="entry name" value="FAD-bd_PCMH_sub1"/>
</dbReference>
<proteinExistence type="inferred from homology"/>
<evidence type="ECO:0000256" key="3">
    <source>
        <dbReference type="ARBA" id="ARBA00022827"/>
    </source>
</evidence>
<dbReference type="PANTHER" id="PTHR43716">
    <property type="entry name" value="D-2-HYDROXYGLUTARATE DEHYDROGENASE, MITOCHONDRIAL"/>
    <property type="match status" value="1"/>
</dbReference>
<keyword evidence="3" id="KW-0274">FAD</keyword>
<sequence length="470" mass="49875">MSPLDALTESLGPAACLRSEPDIAPYAVDWRGVYHGQPVAVLRPADTAQVSTALRRCAELGLAVVPAGGRTSLAGAAVPMAQGPASVVLSLERMNRLREVDPLDNSITAEAGCTIEAVQNAATEAGRFFPLHFGAQGSAMVGGALSTNAGGIRTLRYGNARDLVLGLEVVLPDGRVLDDLRRVRKDNSGYALRHLFIGAEGTLGVITAASLKLFPQLARRETAMVAVRSPAEALRLLARCQESGAELVAFELIRKICIDITLKHGTNIRQPMELSTDWYCLIEAASTHAAIPVREALESALMAGIEAGEAEDVVICESEAQRQNLWNIRETFPTCSRMEGPGLSTDTSVPVSRIPDFLERAQALIAGNWPEGRMIALGHMGDGNIHLSLQAPAGMGHAEWQARAPEFEGLIGEIAVELGGSFSAEHGIGQSKRAAMAKLKSPVALDLMRAIKATLDPDGRMNPGKVLPPA</sequence>
<dbReference type="InterPro" id="IPR036318">
    <property type="entry name" value="FAD-bd_PCMH-like_sf"/>
</dbReference>
<evidence type="ECO:0000256" key="1">
    <source>
        <dbReference type="ARBA" id="ARBA00008000"/>
    </source>
</evidence>
<dbReference type="SUPFAM" id="SSF56176">
    <property type="entry name" value="FAD-binding/transporter-associated domain-like"/>
    <property type="match status" value="1"/>
</dbReference>
<dbReference type="Pfam" id="PF02913">
    <property type="entry name" value="FAD-oxidase_C"/>
    <property type="match status" value="1"/>
</dbReference>
<dbReference type="Gene3D" id="1.10.45.10">
    <property type="entry name" value="Vanillyl-alcohol Oxidase, Chain A, domain 4"/>
    <property type="match status" value="1"/>
</dbReference>
<dbReference type="InterPro" id="IPR051264">
    <property type="entry name" value="FAD-oxidored/transferase_4"/>
</dbReference>
<dbReference type="EMBL" id="CP137852">
    <property type="protein sequence ID" value="WPB84643.1"/>
    <property type="molecule type" value="Genomic_DNA"/>
</dbReference>
<dbReference type="Pfam" id="PF01565">
    <property type="entry name" value="FAD_binding_4"/>
    <property type="match status" value="1"/>
</dbReference>
<reference evidence="5 6" key="1">
    <citation type="submission" date="2023-11" db="EMBL/GenBank/DDBJ databases">
        <title>Arctic aerobic anoxygenic photoheterotroph Sediminicoccus rosea KRV36 adapts its photosynthesis to long days of polar summer.</title>
        <authorList>
            <person name="Tomasch J."/>
            <person name="Kopejtka K."/>
            <person name="Bily T."/>
            <person name="Gardiner A.T."/>
            <person name="Gardian Z."/>
            <person name="Shivaramu S."/>
            <person name="Koblizek M."/>
            <person name="Engelhardt F."/>
            <person name="Kaftan D."/>
        </authorList>
    </citation>
    <scope>NUCLEOTIDE SEQUENCE [LARGE SCALE GENOMIC DNA]</scope>
    <source>
        <strain evidence="5 6">R-30</strain>
    </source>
</reference>
<comment type="similarity">
    <text evidence="1">Belongs to the FAD-binding oxidoreductase/transferase type 4 family.</text>
</comment>
<dbReference type="Gene3D" id="3.30.70.2740">
    <property type="match status" value="1"/>
</dbReference>
<organism evidence="5 6">
    <name type="scientific">Sediminicoccus rosea</name>
    <dbReference type="NCBI Taxonomy" id="1225128"/>
    <lineage>
        <taxon>Bacteria</taxon>
        <taxon>Pseudomonadati</taxon>
        <taxon>Pseudomonadota</taxon>
        <taxon>Alphaproteobacteria</taxon>
        <taxon>Acetobacterales</taxon>
        <taxon>Roseomonadaceae</taxon>
        <taxon>Sediminicoccus</taxon>
    </lineage>
</organism>
<gene>
    <name evidence="5" type="ORF">R9Z33_21425</name>
</gene>
<dbReference type="InterPro" id="IPR016171">
    <property type="entry name" value="Vanillyl_alc_oxidase_C-sub2"/>
</dbReference>
<evidence type="ECO:0000259" key="4">
    <source>
        <dbReference type="PROSITE" id="PS51387"/>
    </source>
</evidence>
<dbReference type="RefSeq" id="WP_318648607.1">
    <property type="nucleotide sequence ID" value="NZ_CP137852.1"/>
</dbReference>
<dbReference type="Proteomes" id="UP001305521">
    <property type="component" value="Chromosome"/>
</dbReference>
<keyword evidence="6" id="KW-1185">Reference proteome</keyword>
<dbReference type="Gene3D" id="3.30.70.2190">
    <property type="match status" value="1"/>
</dbReference>
<keyword evidence="2" id="KW-0285">Flavoprotein</keyword>
<dbReference type="SUPFAM" id="SSF55103">
    <property type="entry name" value="FAD-linked oxidases, C-terminal domain"/>
    <property type="match status" value="1"/>
</dbReference>